<keyword evidence="13" id="KW-1185">Reference proteome</keyword>
<dbReference type="PROSITE" id="PS51543">
    <property type="entry name" value="FYRC"/>
    <property type="match status" value="1"/>
</dbReference>
<dbReference type="SUPFAM" id="SSF50156">
    <property type="entry name" value="PDZ domain-like"/>
    <property type="match status" value="1"/>
</dbReference>
<dbReference type="GO" id="GO:0005634">
    <property type="term" value="C:nucleus"/>
    <property type="evidence" value="ECO:0007669"/>
    <property type="project" value="InterPro"/>
</dbReference>
<dbReference type="InterPro" id="IPR036427">
    <property type="entry name" value="Bromodomain-like_sf"/>
</dbReference>
<feature type="compositionally biased region" description="Low complexity" evidence="8">
    <location>
        <begin position="1636"/>
        <end position="1675"/>
    </location>
</feature>
<evidence type="ECO:0000256" key="8">
    <source>
        <dbReference type="SAM" id="MobiDB-lite"/>
    </source>
</evidence>
<organism evidence="12 13">
    <name type="scientific">Achlya hypogyna</name>
    <name type="common">Oomycete</name>
    <name type="synonym">Protoachlya hypogyna</name>
    <dbReference type="NCBI Taxonomy" id="1202772"/>
    <lineage>
        <taxon>Eukaryota</taxon>
        <taxon>Sar</taxon>
        <taxon>Stramenopiles</taxon>
        <taxon>Oomycota</taxon>
        <taxon>Saprolegniomycetes</taxon>
        <taxon>Saprolegniales</taxon>
        <taxon>Achlyaceae</taxon>
        <taxon>Achlya</taxon>
    </lineage>
</organism>
<dbReference type="EMBL" id="JNBR01000548">
    <property type="protein sequence ID" value="OQR91224.1"/>
    <property type="molecule type" value="Genomic_DNA"/>
</dbReference>
<dbReference type="InterPro" id="IPR003889">
    <property type="entry name" value="FYrich_C"/>
</dbReference>
<dbReference type="InterPro" id="IPR011011">
    <property type="entry name" value="Znf_FYVE_PHD"/>
</dbReference>
<protein>
    <submittedName>
        <fullName evidence="12">Uncharacterized protein</fullName>
    </submittedName>
</protein>
<evidence type="ECO:0000313" key="12">
    <source>
        <dbReference type="EMBL" id="OQR91224.1"/>
    </source>
</evidence>
<feature type="region of interest" description="Disordered" evidence="8">
    <location>
        <begin position="2417"/>
        <end position="2438"/>
    </location>
</feature>
<keyword evidence="4 5" id="KW-0103">Bromodomain</keyword>
<dbReference type="SMART" id="SM00249">
    <property type="entry name" value="PHD"/>
    <property type="match status" value="2"/>
</dbReference>
<dbReference type="PRINTS" id="PR00503">
    <property type="entry name" value="BROMODOMAIN"/>
</dbReference>
<gene>
    <name evidence="12" type="ORF">ACHHYP_04865</name>
</gene>
<feature type="domain" description="PHD-type" evidence="10">
    <location>
        <begin position="738"/>
        <end position="788"/>
    </location>
</feature>
<dbReference type="SMART" id="SM00297">
    <property type="entry name" value="BROMO"/>
    <property type="match status" value="2"/>
</dbReference>
<dbReference type="OrthoDB" id="124855at2759"/>
<dbReference type="InterPro" id="IPR001487">
    <property type="entry name" value="Bromodomain"/>
</dbReference>
<evidence type="ECO:0000256" key="3">
    <source>
        <dbReference type="ARBA" id="ARBA00022833"/>
    </source>
</evidence>
<dbReference type="SUPFAM" id="SSF47370">
    <property type="entry name" value="Bromodomain"/>
    <property type="match status" value="2"/>
</dbReference>
<dbReference type="InterPro" id="IPR036034">
    <property type="entry name" value="PDZ_sf"/>
</dbReference>
<dbReference type="CDD" id="cd04369">
    <property type="entry name" value="Bromodomain"/>
    <property type="match status" value="1"/>
</dbReference>
<feature type="domain" description="PHD-type" evidence="10">
    <location>
        <begin position="2678"/>
        <end position="2726"/>
    </location>
</feature>
<dbReference type="SMART" id="SM00228">
    <property type="entry name" value="PDZ"/>
    <property type="match status" value="2"/>
</dbReference>
<dbReference type="Pfam" id="PF00439">
    <property type="entry name" value="Bromodomain"/>
    <property type="match status" value="2"/>
</dbReference>
<feature type="coiled-coil region" evidence="7">
    <location>
        <begin position="197"/>
        <end position="262"/>
    </location>
</feature>
<dbReference type="PANTHER" id="PTHR47162">
    <property type="entry name" value="OS02G0192300 PROTEIN"/>
    <property type="match status" value="1"/>
</dbReference>
<evidence type="ECO:0000256" key="7">
    <source>
        <dbReference type="SAM" id="Coils"/>
    </source>
</evidence>
<dbReference type="STRING" id="1202772.A0A1V9YZI7"/>
<evidence type="ECO:0000259" key="11">
    <source>
        <dbReference type="PROSITE" id="PS50106"/>
    </source>
</evidence>
<feature type="region of interest" description="Disordered" evidence="8">
    <location>
        <begin position="1611"/>
        <end position="1702"/>
    </location>
</feature>
<feature type="domain" description="PDZ" evidence="11">
    <location>
        <begin position="1239"/>
        <end position="1311"/>
    </location>
</feature>
<dbReference type="InterPro" id="IPR019786">
    <property type="entry name" value="Zinc_finger_PHD-type_CS"/>
</dbReference>
<evidence type="ECO:0000256" key="6">
    <source>
        <dbReference type="PROSITE-ProRule" id="PRU00146"/>
    </source>
</evidence>
<keyword evidence="3" id="KW-0862">Zinc</keyword>
<dbReference type="CDD" id="cd00136">
    <property type="entry name" value="PDZ_canonical"/>
    <property type="match status" value="1"/>
</dbReference>
<dbReference type="Gene3D" id="3.30.160.360">
    <property type="match status" value="1"/>
</dbReference>
<dbReference type="Proteomes" id="UP000243579">
    <property type="component" value="Unassembled WGS sequence"/>
</dbReference>
<feature type="domain" description="Bromo" evidence="9">
    <location>
        <begin position="2574"/>
        <end position="2645"/>
    </location>
</feature>
<evidence type="ECO:0000313" key="13">
    <source>
        <dbReference type="Proteomes" id="UP000243579"/>
    </source>
</evidence>
<feature type="domain" description="Bromo" evidence="9">
    <location>
        <begin position="635"/>
        <end position="708"/>
    </location>
</feature>
<dbReference type="PROSITE" id="PS50016">
    <property type="entry name" value="ZF_PHD_2"/>
    <property type="match status" value="2"/>
</dbReference>
<dbReference type="CDD" id="cd15543">
    <property type="entry name" value="PHD_RSF1"/>
    <property type="match status" value="1"/>
</dbReference>
<reference evidence="12 13" key="1">
    <citation type="journal article" date="2014" name="Genome Biol. Evol.">
        <title>The secreted proteins of Achlya hypogyna and Thraustotheca clavata identify the ancestral oomycete secretome and reveal gene acquisitions by horizontal gene transfer.</title>
        <authorList>
            <person name="Misner I."/>
            <person name="Blouin N."/>
            <person name="Leonard G."/>
            <person name="Richards T.A."/>
            <person name="Lane C.E."/>
        </authorList>
    </citation>
    <scope>NUCLEOTIDE SEQUENCE [LARGE SCALE GENOMIC DNA]</scope>
    <source>
        <strain evidence="12 13">ATCC 48635</strain>
    </source>
</reference>
<dbReference type="InterPro" id="IPR019787">
    <property type="entry name" value="Znf_PHD-finger"/>
</dbReference>
<comment type="caution">
    <text evidence="12">The sequence shown here is derived from an EMBL/GenBank/DDBJ whole genome shotgun (WGS) entry which is preliminary data.</text>
</comment>
<dbReference type="Pfam" id="PF05965">
    <property type="entry name" value="FYRC"/>
    <property type="match status" value="1"/>
</dbReference>
<dbReference type="InterPro" id="IPR001965">
    <property type="entry name" value="Znf_PHD"/>
</dbReference>
<sequence length="2730" mass="297953">MHSIAMLRRQLFERSGELIDGPVSVQSLGSLKLETAGAWTTTMLYPIGYETRTIVDGIAWRCHIEPAKDDPKKKPMFQVQLEQAPAISFRSNAASRAWSKAMAFLHDASEEERDHWRDIAATTEALADGEDGFGLERQSIARTVEGLDHVLGCDGYLFWDERHPGCTREGLAKQKRRVTKQLEAWDEARMAEKARIRETARQWLEEEKAQLQELKAQHEQEQATKKKQAAALKAKAKATAQQASMQKKIEALRQRRQLLKDQGSLRSHGINLHHLNPRLAPALLQFVDDELAKREELAAAHVAQLAKVAAYTFAQAHVVANHRPTPPAAQADPVMPSAATTPLEFLEAFPPAVQVQMLWLWDFFYQYADVLRLRAVPPLAYFCNVVALHDGSLPNGESVMEEMSHGRCLATLHVVLLDVLLQEYTPYLQMTVAEYKRTRPLNALTWVEVARHVCMVAVDVARGDMDGNYIKMLKGSKSSYESSVLPLRESLHARGQALQAATTQALETPRPSLAEVDAAPPVVEACYSVVMDAAMSGLTWDEHDGHLRVATITDAADATVREKVAVGDLLLCLNGTEIPSQTTVDQLQELAAAATDAVGCIFSKGDLAPPLPKKASSQSSSSRLKRLTTVLRILQAKEAAVAFNHPVDTDLYPDYASVIAEPMDFSTIEDKIRDNEYDGDDEVDGVIDDVHLIWKNCFEYNGEQADISKLARKLSAAFERLCRDFVFGDAPGLSVKAEDSCRQCHCAYLKGQLLLCDRCDAPYHSVCVSPPLTAIPKGEWYCPDCAPLQPPPPEKSDADEDEAGQVESGPALVVRLLSKENYAELTLDDRLLVLQTLCELVQGTAAVQSILRIVEDHAEDERRGLAASFAECHREWQRFGQLRLPSLRATPTLTIDGVARELTDDLLAHLKARCVAELEGGQLPPPYDFEGEAIKSETIKTEPAHDAASKDAMIVDDADDTDDTDEEEDLDAILVETYGDAKLAARVAPAQDKQPVAVDDRTCVACHLPEGPVLGALETVLQAPETLRLSTSLHEFHAPTPDVAWTVGLWAEDAAPFDACVLESDGQLSIAGVHDASGLSDGDLLLGFDCIQVPLGADPAALHAQVHAVARPMALYTCPKGTVVPRDSYAVVRLPNVPLEVPELVLAGDATIHLPSTLSGFTAISGAFFPWDVVVAINGTRVTTVATAQELWRPQSTVLVARRPFPRRHVAPPPAPLAPDAVAAQILQCHSYDVQFQPGPLGLALELERHKVYVRSLTAMSQATAAKSIQPGDIIVSLQGKPLGQLQELTDFTDLIRRLPRPITLGFARPGVAAPPTTTPPPHTTSVLAAQLLRCDVLEFDGRLVVRHTGGVHLPGVAPGDSLVQLNRVDIRGMRLAWLHQLLQQLPLEKDLEVTVAPRIPADLPVAVHPACVDHLNTALAAAEELHAQLQSTAKLEEFLMHVGPRTTPVANEYFHFGGDPRVLYRRHGDHWTKITHVAAYTAALTDRALAARLDALVAPRPLPKTGPFSMRPLITPLGDAQFEAFVMYCGRQYFLGSFGSTADAEKAYSVCCLRYESHQQFLSPFTNASFPRLPLPTLKAEETLRRLSQARRYEPSLTLEMQSMLRYGIRAKPPPVKPPVARPPPKQSPLPVSAQQQQQIHHQHLQQQYQQQQQHIHQQYQQQQQQHLLQQQQLAKKRPTPASSPPSTQPSPSHKRQKVKESRLLQQIQALDEHKSVVSQAWAALYHGKSAETTAGLISALQNTLTALNVLAQHVSRHPGDAPSPHSFVALHHAVVMVIMSILLMQATGKAAGLLSPVELQVVQSTCVVVLSALDATMAPSRHDDAIAKCVAFEEQLAGWVAHALVSPDVQTILGTIQTFFLSSLYLKDAAGNLQSNSACRPLFAMLNTAQPKHITPLPIMLTQELWKLQTCQNSYEKQVKKLLKGSIAAASPPPEPTKPHENPGAIPKYPASAQPNGVPPANPSPDDVVVSFTHGPLGIIIQQEVDSITVSSFSSDPQGQALKSGVVNIGDAIVAVNHEPVSVIGIEGFKQAVTSGIRPLLITFRRRANSVPQSKPPTPRVAEETEMPDSSGTMQLDPANAFGPLFDGAAANTGGYLNGNAAMGFFSRGLDLQPTDFGDFAAQPQQQLLMNPLLYPQGMYPTSDGNLWPADPALYAGAGANMYYNMYPPAMASSFPGFDILQQQQQQSSAAGSSADYHPTAAFFDPQFYNPQAFRAGPPTVEFVGAPAPPTASTPQAKLKKTESTHLASMSGRRSSRVSKKPDAGFGTALSAPNAPSAMYVPGAGHQGEWATDHLPALKRTNSDGHLLALLIAQLLAIEAALPRDAFRDGKWSAPLRLAWAEMVVHAGGAKALLEATFVLECHVDSEFLDAQWKAQALLTPKVLLATATLASAAMRIYALDDALSFVRPLKKAAPKRKTLPPPAPVRPPQSSASSYTGLPSCPELVGLHETVAAQARARMQASLAQPATTEVYQKTMYDLRALTQLPDAVLQRWYAHCREAVPLPADDLKRKLPTPAPVTNVAMKKAKLRGRKPKNLEYRYVLEAGHYGLPPAVAADSLLPDRLLWLLATLKKNPAAAPFLQPVDTTAIPTYAAVITCPMDLHTIETKLRQGAYAGQYGNLCLDMDRIWANCFAFNSKTAELSSLARRLRSVFHRLYESWVQQTPPGTPATALRSDEQCRSCKRDERIDEMLLCDSCDGAYHTFCIGLGEIPTGNWYCAHCVENRELH</sequence>
<name>A0A1V9YZI7_ACHHY</name>
<evidence type="ECO:0000256" key="2">
    <source>
        <dbReference type="ARBA" id="ARBA00022771"/>
    </source>
</evidence>
<evidence type="ECO:0000256" key="4">
    <source>
        <dbReference type="ARBA" id="ARBA00023117"/>
    </source>
</evidence>
<dbReference type="SUPFAM" id="SSF57903">
    <property type="entry name" value="FYVE/PHD zinc finger"/>
    <property type="match status" value="2"/>
</dbReference>
<accession>A0A1V9YZI7</accession>
<keyword evidence="2 6" id="KW-0863">Zinc-finger</keyword>
<evidence type="ECO:0000259" key="9">
    <source>
        <dbReference type="PROSITE" id="PS50014"/>
    </source>
</evidence>
<dbReference type="PROSITE" id="PS50014">
    <property type="entry name" value="BROMODOMAIN_2"/>
    <property type="match status" value="2"/>
</dbReference>
<feature type="region of interest" description="Disordered" evidence="8">
    <location>
        <begin position="2051"/>
        <end position="2073"/>
    </location>
</feature>
<feature type="compositionally biased region" description="Pro residues" evidence="8">
    <location>
        <begin position="1613"/>
        <end position="1629"/>
    </location>
</feature>
<dbReference type="InterPro" id="IPR013083">
    <property type="entry name" value="Znf_RING/FYVE/PHD"/>
</dbReference>
<dbReference type="InterPro" id="IPR001478">
    <property type="entry name" value="PDZ"/>
</dbReference>
<dbReference type="Gene3D" id="1.20.920.10">
    <property type="entry name" value="Bromodomain-like"/>
    <property type="match status" value="2"/>
</dbReference>
<dbReference type="Gene3D" id="2.30.42.10">
    <property type="match status" value="1"/>
</dbReference>
<evidence type="ECO:0000259" key="10">
    <source>
        <dbReference type="PROSITE" id="PS50016"/>
    </source>
</evidence>
<evidence type="ECO:0000256" key="1">
    <source>
        <dbReference type="ARBA" id="ARBA00022723"/>
    </source>
</evidence>
<evidence type="ECO:0000256" key="5">
    <source>
        <dbReference type="PROSITE-ProRule" id="PRU00035"/>
    </source>
</evidence>
<keyword evidence="7" id="KW-0175">Coiled coil</keyword>
<dbReference type="Gene3D" id="3.30.40.10">
    <property type="entry name" value="Zinc/RING finger domain, C3HC4 (zinc finger)"/>
    <property type="match status" value="2"/>
</dbReference>
<dbReference type="PROSITE" id="PS01359">
    <property type="entry name" value="ZF_PHD_1"/>
    <property type="match status" value="2"/>
</dbReference>
<proteinExistence type="predicted"/>
<dbReference type="PROSITE" id="PS50106">
    <property type="entry name" value="PDZ"/>
    <property type="match status" value="1"/>
</dbReference>
<dbReference type="GO" id="GO:0008270">
    <property type="term" value="F:zinc ion binding"/>
    <property type="evidence" value="ECO:0007669"/>
    <property type="project" value="UniProtKB-KW"/>
</dbReference>
<keyword evidence="1" id="KW-0479">Metal-binding</keyword>
<feature type="region of interest" description="Disordered" evidence="8">
    <location>
        <begin position="1930"/>
        <end position="1966"/>
    </location>
</feature>
<feature type="region of interest" description="Disordered" evidence="8">
    <location>
        <begin position="2226"/>
        <end position="2268"/>
    </location>
</feature>
<dbReference type="PANTHER" id="PTHR47162:SF10">
    <property type="entry name" value="METHYL-CPG-BINDING DOMAIN-CONTAINING PROTEIN 9 ISOFORM X1"/>
    <property type="match status" value="1"/>
</dbReference>
<dbReference type="Pfam" id="PF00628">
    <property type="entry name" value="PHD"/>
    <property type="match status" value="2"/>
</dbReference>